<name>A0A2S9XE02_9BACT</name>
<accession>A0A2S9XE02</accession>
<dbReference type="PROSITE" id="PS51257">
    <property type="entry name" value="PROKAR_LIPOPROTEIN"/>
    <property type="match status" value="1"/>
</dbReference>
<protein>
    <submittedName>
        <fullName evidence="1">Uncharacterized protein</fullName>
    </submittedName>
</protein>
<comment type="caution">
    <text evidence="1">The sequence shown here is derived from an EMBL/GenBank/DDBJ whole genome shotgun (WGS) entry which is preliminary data.</text>
</comment>
<dbReference type="RefSeq" id="WP_106395030.1">
    <property type="nucleotide sequence ID" value="NZ_PVNK01000257.1"/>
</dbReference>
<dbReference type="OrthoDB" id="5507690at2"/>
<proteinExistence type="predicted"/>
<evidence type="ECO:0000313" key="1">
    <source>
        <dbReference type="EMBL" id="PRP91089.1"/>
    </source>
</evidence>
<sequence length="424" mass="44409">MSRLLAVTVAATLSLALVGCVGDEDEAGAEAGETGGEADVALGDTPLPACDAAMFIYEQIVAELVLPSPDPAYVAELYRGDPPDISGESPTPGGSALQRWVREVDAGLGRVEAGVLLDDAAIEAALELALSEADPQQVRLALVDLVQTLRLVASLDVRARLAAVSDVLPDPARDPALLQAEWDHAWCTWSGVLSPLAVEADAVAGEGWEAQIVAGFEDGHAGLTGGEQVWAPDEFATKPAKQIIEKSIFGVIARVLLVRAEAARAGADPALAREALGLFTILEDRVRERNTPAVELITTMLGGDPADIDAAQIETELAIAFVKRARKYCDEAVQAGVLGTPDGIKGAWEGIIYTQVVLPVMSDRLADQGFDAEAHLADWDAYLTAIATDDPAAALELSVGLVEWNCALQAALGIETCTSSDDES</sequence>
<keyword evidence="2" id="KW-1185">Reference proteome</keyword>
<gene>
    <name evidence="1" type="ORF">ENSA5_58260</name>
</gene>
<organism evidence="1 2">
    <name type="scientific">Enhygromyxa salina</name>
    <dbReference type="NCBI Taxonomy" id="215803"/>
    <lineage>
        <taxon>Bacteria</taxon>
        <taxon>Pseudomonadati</taxon>
        <taxon>Myxococcota</taxon>
        <taxon>Polyangia</taxon>
        <taxon>Nannocystales</taxon>
        <taxon>Nannocystaceae</taxon>
        <taxon>Enhygromyxa</taxon>
    </lineage>
</organism>
<reference evidence="1 2" key="1">
    <citation type="submission" date="2018-03" db="EMBL/GenBank/DDBJ databases">
        <title>Draft Genome Sequences of the Obligatory Marine Myxobacteria Enhygromyxa salina SWB005.</title>
        <authorList>
            <person name="Poehlein A."/>
            <person name="Moghaddam J.A."/>
            <person name="Harms H."/>
            <person name="Alanjari M."/>
            <person name="Koenig G.M."/>
            <person name="Daniel R."/>
            <person name="Schaeberle T.F."/>
        </authorList>
    </citation>
    <scope>NUCLEOTIDE SEQUENCE [LARGE SCALE GENOMIC DNA]</scope>
    <source>
        <strain evidence="1 2">SWB005</strain>
    </source>
</reference>
<evidence type="ECO:0000313" key="2">
    <source>
        <dbReference type="Proteomes" id="UP000237968"/>
    </source>
</evidence>
<dbReference type="AlphaFoldDB" id="A0A2S9XE02"/>
<dbReference type="EMBL" id="PVNK01000257">
    <property type="protein sequence ID" value="PRP91089.1"/>
    <property type="molecule type" value="Genomic_DNA"/>
</dbReference>
<dbReference type="Proteomes" id="UP000237968">
    <property type="component" value="Unassembled WGS sequence"/>
</dbReference>